<name>A0A2T3JKB6_9GAMM</name>
<protein>
    <submittedName>
        <fullName evidence="1">Uncharacterized protein</fullName>
    </submittedName>
</protein>
<dbReference type="AlphaFoldDB" id="A0A2T3JKB6"/>
<gene>
    <name evidence="1" type="ORF">C9J12_08220</name>
</gene>
<organism evidence="1 2">
    <name type="scientific">Photobacterium frigidiphilum</name>
    <dbReference type="NCBI Taxonomy" id="264736"/>
    <lineage>
        <taxon>Bacteria</taxon>
        <taxon>Pseudomonadati</taxon>
        <taxon>Pseudomonadota</taxon>
        <taxon>Gammaproteobacteria</taxon>
        <taxon>Vibrionales</taxon>
        <taxon>Vibrionaceae</taxon>
        <taxon>Photobacterium</taxon>
    </lineage>
</organism>
<reference evidence="1 2" key="1">
    <citation type="submission" date="2018-01" db="EMBL/GenBank/DDBJ databases">
        <title>Whole genome sequencing of Histamine producing bacteria.</title>
        <authorList>
            <person name="Butler K."/>
        </authorList>
    </citation>
    <scope>NUCLEOTIDE SEQUENCE [LARGE SCALE GENOMIC DNA]</scope>
    <source>
        <strain evidence="1 2">JCM 12947</strain>
    </source>
</reference>
<accession>A0A2T3JKB6</accession>
<evidence type="ECO:0000313" key="2">
    <source>
        <dbReference type="Proteomes" id="UP000240987"/>
    </source>
</evidence>
<dbReference type="EMBL" id="PYMJ01000006">
    <property type="protein sequence ID" value="PSU49464.1"/>
    <property type="molecule type" value="Genomic_DNA"/>
</dbReference>
<dbReference type="RefSeq" id="WP_107242252.1">
    <property type="nucleotide sequence ID" value="NZ_PYMJ01000006.1"/>
</dbReference>
<comment type="caution">
    <text evidence="1">The sequence shown here is derived from an EMBL/GenBank/DDBJ whole genome shotgun (WGS) entry which is preliminary data.</text>
</comment>
<dbReference type="Proteomes" id="UP000240987">
    <property type="component" value="Unassembled WGS sequence"/>
</dbReference>
<evidence type="ECO:0000313" key="1">
    <source>
        <dbReference type="EMBL" id="PSU49464.1"/>
    </source>
</evidence>
<keyword evidence="2" id="KW-1185">Reference proteome</keyword>
<proteinExistence type="predicted"/>
<sequence length="85" mass="9610">MSNSNNAQLELDLATFTLSANTLVKLVKRQVLTVDDALECLETTRLTLSNKEDLLKETPNCVLDVDWHLDNITAILEALRLRQKD</sequence>